<evidence type="ECO:0000313" key="3">
    <source>
        <dbReference type="EMBL" id="WXB16053.1"/>
    </source>
</evidence>
<dbReference type="Pfam" id="PF07883">
    <property type="entry name" value="Cupin_2"/>
    <property type="match status" value="1"/>
</dbReference>
<dbReference type="InterPro" id="IPR051610">
    <property type="entry name" value="GPI/OXD"/>
</dbReference>
<keyword evidence="1" id="KW-0479">Metal-binding</keyword>
<evidence type="ECO:0000259" key="2">
    <source>
        <dbReference type="Pfam" id="PF07883"/>
    </source>
</evidence>
<name>A0ABZ2LYU6_9BACT</name>
<evidence type="ECO:0000256" key="1">
    <source>
        <dbReference type="ARBA" id="ARBA00022723"/>
    </source>
</evidence>
<dbReference type="EMBL" id="CP089984">
    <property type="protein sequence ID" value="WXB16053.1"/>
    <property type="molecule type" value="Genomic_DNA"/>
</dbReference>
<dbReference type="InterPro" id="IPR014710">
    <property type="entry name" value="RmlC-like_jellyroll"/>
</dbReference>
<dbReference type="InterPro" id="IPR011051">
    <property type="entry name" value="RmlC_Cupin_sf"/>
</dbReference>
<feature type="domain" description="Cupin type-2" evidence="2">
    <location>
        <begin position="44"/>
        <end position="110"/>
    </location>
</feature>
<proteinExistence type="predicted"/>
<dbReference type="RefSeq" id="WP_394825683.1">
    <property type="nucleotide sequence ID" value="NZ_CP089984.1"/>
</dbReference>
<sequence length="134" mass="14660">MVIANLDQTSVVYGVHGAGGTSEWKCFARRDNLFGSWEAIEWAALPPGGISGAHIHTRTEELYFIVSGTGVMLLDGQEHRVQGGDLILNGLGTRHGLRNVGEDRLEWLVIEVVGRPMAPVYSNYQKQIESGVAR</sequence>
<dbReference type="Proteomes" id="UP001370348">
    <property type="component" value="Chromosome"/>
</dbReference>
<dbReference type="InterPro" id="IPR013096">
    <property type="entry name" value="Cupin_2"/>
</dbReference>
<keyword evidence="4" id="KW-1185">Reference proteome</keyword>
<dbReference type="PANTHER" id="PTHR35848">
    <property type="entry name" value="OXALATE-BINDING PROTEIN"/>
    <property type="match status" value="1"/>
</dbReference>
<reference evidence="3 4" key="1">
    <citation type="submission" date="2021-12" db="EMBL/GenBank/DDBJ databases">
        <title>Discovery of the Pendulisporaceae a myxobacterial family with distinct sporulation behavior and unique specialized metabolism.</title>
        <authorList>
            <person name="Garcia R."/>
            <person name="Popoff A."/>
            <person name="Bader C.D."/>
            <person name="Loehr J."/>
            <person name="Walesch S."/>
            <person name="Walt C."/>
            <person name="Boldt J."/>
            <person name="Bunk B."/>
            <person name="Haeckl F.J.F.P.J."/>
            <person name="Gunesch A.P."/>
            <person name="Birkelbach J."/>
            <person name="Nuebel U."/>
            <person name="Pietschmann T."/>
            <person name="Bach T."/>
            <person name="Mueller R."/>
        </authorList>
    </citation>
    <scope>NUCLEOTIDE SEQUENCE [LARGE SCALE GENOMIC DNA]</scope>
    <source>
        <strain evidence="3 4">MSr11954</strain>
    </source>
</reference>
<dbReference type="PANTHER" id="PTHR35848:SF6">
    <property type="entry name" value="CUPIN TYPE-2 DOMAIN-CONTAINING PROTEIN"/>
    <property type="match status" value="1"/>
</dbReference>
<dbReference type="SUPFAM" id="SSF51182">
    <property type="entry name" value="RmlC-like cupins"/>
    <property type="match status" value="1"/>
</dbReference>
<evidence type="ECO:0000313" key="4">
    <source>
        <dbReference type="Proteomes" id="UP001370348"/>
    </source>
</evidence>
<dbReference type="Gene3D" id="2.60.120.10">
    <property type="entry name" value="Jelly Rolls"/>
    <property type="match status" value="1"/>
</dbReference>
<gene>
    <name evidence="3" type="ORF">LZC94_02000</name>
</gene>
<organism evidence="3 4">
    <name type="scientific">Pendulispora albinea</name>
    <dbReference type="NCBI Taxonomy" id="2741071"/>
    <lineage>
        <taxon>Bacteria</taxon>
        <taxon>Pseudomonadati</taxon>
        <taxon>Myxococcota</taxon>
        <taxon>Myxococcia</taxon>
        <taxon>Myxococcales</taxon>
        <taxon>Sorangiineae</taxon>
        <taxon>Pendulisporaceae</taxon>
        <taxon>Pendulispora</taxon>
    </lineage>
</organism>
<accession>A0ABZ2LYU6</accession>
<protein>
    <submittedName>
        <fullName evidence="3">Cupin domain-containing protein</fullName>
    </submittedName>
</protein>